<evidence type="ECO:0000313" key="2">
    <source>
        <dbReference type="Proteomes" id="UP000256304"/>
    </source>
</evidence>
<dbReference type="Proteomes" id="UP000256304">
    <property type="component" value="Unassembled WGS sequence"/>
</dbReference>
<comment type="caution">
    <text evidence="1">The sequence shown here is derived from an EMBL/GenBank/DDBJ whole genome shotgun (WGS) entry which is preliminary data.</text>
</comment>
<accession>A0A3D9RY13</accession>
<sequence>MLFLHVARHPCALLWREFGGKTKESTQEHHIGEFSWKETEVSILERYICGISLKESKESTLEHYIEGDQEVRA</sequence>
<gene>
    <name evidence="1" type="ORF">A8990_11765</name>
</gene>
<evidence type="ECO:0000313" key="1">
    <source>
        <dbReference type="EMBL" id="REE82701.1"/>
    </source>
</evidence>
<reference evidence="1 2" key="1">
    <citation type="submission" date="2018-08" db="EMBL/GenBank/DDBJ databases">
        <title>Genomic Encyclopedia of Type Strains, Phase III (KMG-III): the genomes of soil and plant-associated and newly described type strains.</title>
        <authorList>
            <person name="Whitman W."/>
        </authorList>
    </citation>
    <scope>NUCLEOTIDE SEQUENCE [LARGE SCALE GENOMIC DNA]</scope>
    <source>
        <strain evidence="1 2">CGMCC 1.10966</strain>
    </source>
</reference>
<dbReference type="EMBL" id="QTTN01000017">
    <property type="protein sequence ID" value="REE82701.1"/>
    <property type="molecule type" value="Genomic_DNA"/>
</dbReference>
<proteinExistence type="predicted"/>
<protein>
    <submittedName>
        <fullName evidence="1">Uncharacterized protein</fullName>
    </submittedName>
</protein>
<keyword evidence="2" id="KW-1185">Reference proteome</keyword>
<name>A0A3D9RY13_9BACL</name>
<organism evidence="1 2">
    <name type="scientific">Paenibacillus taihuensis</name>
    <dbReference type="NCBI Taxonomy" id="1156355"/>
    <lineage>
        <taxon>Bacteria</taxon>
        <taxon>Bacillati</taxon>
        <taxon>Bacillota</taxon>
        <taxon>Bacilli</taxon>
        <taxon>Bacillales</taxon>
        <taxon>Paenibacillaceae</taxon>
        <taxon>Paenibacillus</taxon>
    </lineage>
</organism>
<dbReference type="AlphaFoldDB" id="A0A3D9RY13"/>